<feature type="transmembrane region" description="Helical" evidence="7">
    <location>
        <begin position="347"/>
        <end position="373"/>
    </location>
</feature>
<comment type="similarity">
    <text evidence="2">Belongs to the ABC-4 integral membrane protein family. LolC/E subfamily.</text>
</comment>
<evidence type="ECO:0000256" key="1">
    <source>
        <dbReference type="ARBA" id="ARBA00004651"/>
    </source>
</evidence>
<feature type="transmembrane region" description="Helical" evidence="7">
    <location>
        <begin position="779"/>
        <end position="801"/>
    </location>
</feature>
<accession>A0A3N2D7M7</accession>
<keyword evidence="10" id="KW-1185">Reference proteome</keyword>
<comment type="subcellular location">
    <subcellularLocation>
        <location evidence="1">Cell membrane</location>
        <topology evidence="1">Multi-pass membrane protein</topology>
    </subcellularLocation>
</comment>
<dbReference type="PANTHER" id="PTHR30489">
    <property type="entry name" value="LIPOPROTEIN-RELEASING SYSTEM TRANSMEMBRANE PROTEIN LOLE"/>
    <property type="match status" value="1"/>
</dbReference>
<dbReference type="GO" id="GO:0044874">
    <property type="term" value="P:lipoprotein localization to outer membrane"/>
    <property type="evidence" value="ECO:0007669"/>
    <property type="project" value="TreeGrafter"/>
</dbReference>
<keyword evidence="3" id="KW-1003">Cell membrane</keyword>
<keyword evidence="6 7" id="KW-0472">Membrane</keyword>
<evidence type="ECO:0000256" key="6">
    <source>
        <dbReference type="ARBA" id="ARBA00023136"/>
    </source>
</evidence>
<feature type="transmembrane region" description="Helical" evidence="7">
    <location>
        <begin position="874"/>
        <end position="897"/>
    </location>
</feature>
<feature type="transmembrane region" description="Helical" evidence="7">
    <location>
        <begin position="496"/>
        <end position="518"/>
    </location>
</feature>
<dbReference type="AlphaFoldDB" id="A0A3N2D7M7"/>
<dbReference type="Proteomes" id="UP000275356">
    <property type="component" value="Unassembled WGS sequence"/>
</dbReference>
<feature type="transmembrane region" description="Helical" evidence="7">
    <location>
        <begin position="830"/>
        <end position="853"/>
    </location>
</feature>
<sequence>MAAAGLGWGRLLARHLRLSAARWSVLALVVLVTSAAVMIWPRWIERSATDELRQALSASGFVDPTAVPSSLWIDVMRPAPSAETAEAYAWGAVQRTLTQVHDDAPSPLRDVLDDPGMFAVVTGQVQLPVPGGSGITGMSIRGFTAPDVLDRVELVEGRPPAYVPIPSDQVLFPIEGEPGYEEYESPPLEIALSEDAAEALMWPVGESRVVATRYPWTQEIVLTATFRATPESEASGWANQAAQLLHPTTSYSIYQDVFVEARAYVPPGGAMMRLWAADTSSNQPSYVRLWYPFTASTVTMHEAGLLAQQLRDLVEVPVPVENGSVSFTTSAPDIIDDVAARQLATNAVLGLAVAAPAGVLLVLLALAASVIVQPRRTALGLLTARGASPGQVRALLGAEAALVAVPAAVAGGVLATALVPAHASPWWWAGPAAVAAAPVCSLALGGGGRPRPRVRLVTELAVGLLTLAATVTLLTARRIGTTAVGAASGGTDPLVLVTPLLLAVCVAIVCLHLLPALVRPVAARLRRRDDLVPALGSTLASRRRPPLASTIAVATGAAVAVLGQVATATVTHGLHEAARTSVGADVRITAGLSPDDVAWLEDLDGVAAVATVVSPYSSATFIAADGPTTTFTLYAVDPAALAAVQAEVPGALEVPTHRAGAPADLVLSERAGQPPGTAGELVASRRSPAVVDHLAARAPGLTGSGTWGAVDVAALQEAGIDLPPGSALLSVDPDDRAATAAVVAALREHFGDRATVASYDERVAELAEAPTARALRTGLAIVSWLGIGAAVVAVLLTLAGANEPRTRLVSVLRTLGLPPRAELRLVLWEIAPAVGLALVLGAGLGVGLGALLVRVTDLRPFTGTVEQPSIALEPLGLTLTLAGAVLAVVVSVVVAAWSSGRRSAAVVLRVGEGSS</sequence>
<dbReference type="InterPro" id="IPR051447">
    <property type="entry name" value="Lipoprotein-release_system"/>
</dbReference>
<evidence type="ECO:0000259" key="8">
    <source>
        <dbReference type="Pfam" id="PF02687"/>
    </source>
</evidence>
<gene>
    <name evidence="9" type="ORF">EDD28_0355</name>
</gene>
<comment type="caution">
    <text evidence="9">The sequence shown here is derived from an EMBL/GenBank/DDBJ whole genome shotgun (WGS) entry which is preliminary data.</text>
</comment>
<evidence type="ECO:0000256" key="2">
    <source>
        <dbReference type="ARBA" id="ARBA00005236"/>
    </source>
</evidence>
<dbReference type="Pfam" id="PF02687">
    <property type="entry name" value="FtsX"/>
    <property type="match status" value="2"/>
</dbReference>
<evidence type="ECO:0000256" key="3">
    <source>
        <dbReference type="ARBA" id="ARBA00022475"/>
    </source>
</evidence>
<feature type="domain" description="ABC3 transporter permease C-terminal" evidence="8">
    <location>
        <begin position="359"/>
        <end position="421"/>
    </location>
</feature>
<evidence type="ECO:0000256" key="5">
    <source>
        <dbReference type="ARBA" id="ARBA00022989"/>
    </source>
</evidence>
<dbReference type="InterPro" id="IPR003838">
    <property type="entry name" value="ABC3_permease_C"/>
</dbReference>
<feature type="transmembrane region" description="Helical" evidence="7">
    <location>
        <begin position="20"/>
        <end position="40"/>
    </location>
</feature>
<keyword evidence="5 7" id="KW-1133">Transmembrane helix</keyword>
<protein>
    <submittedName>
        <fullName evidence="9">Putative ABC transport system permease protein</fullName>
    </submittedName>
</protein>
<evidence type="ECO:0000256" key="4">
    <source>
        <dbReference type="ARBA" id="ARBA00022692"/>
    </source>
</evidence>
<keyword evidence="4 7" id="KW-0812">Transmembrane</keyword>
<dbReference type="PANTHER" id="PTHR30489:SF0">
    <property type="entry name" value="LIPOPROTEIN-RELEASING SYSTEM TRANSMEMBRANE PROTEIN LOLE"/>
    <property type="match status" value="1"/>
</dbReference>
<name>A0A3N2D7M7_9MICO</name>
<evidence type="ECO:0000313" key="10">
    <source>
        <dbReference type="Proteomes" id="UP000275356"/>
    </source>
</evidence>
<reference evidence="9 10" key="1">
    <citation type="submission" date="2018-11" db="EMBL/GenBank/DDBJ databases">
        <title>Sequencing the genomes of 1000 actinobacteria strains.</title>
        <authorList>
            <person name="Klenk H.-P."/>
        </authorList>
    </citation>
    <scope>NUCLEOTIDE SEQUENCE [LARGE SCALE GENOMIC DNA]</scope>
    <source>
        <strain evidence="9 10">DSM 13521</strain>
    </source>
</reference>
<feature type="transmembrane region" description="Helical" evidence="7">
    <location>
        <begin position="456"/>
        <end position="476"/>
    </location>
</feature>
<proteinExistence type="inferred from homology"/>
<dbReference type="GO" id="GO:0098797">
    <property type="term" value="C:plasma membrane protein complex"/>
    <property type="evidence" value="ECO:0007669"/>
    <property type="project" value="TreeGrafter"/>
</dbReference>
<feature type="transmembrane region" description="Helical" evidence="7">
    <location>
        <begin position="394"/>
        <end position="419"/>
    </location>
</feature>
<dbReference type="OrthoDB" id="3719151at2"/>
<feature type="transmembrane region" description="Helical" evidence="7">
    <location>
        <begin position="425"/>
        <end position="444"/>
    </location>
</feature>
<evidence type="ECO:0000313" key="9">
    <source>
        <dbReference type="EMBL" id="ROR95793.1"/>
    </source>
</evidence>
<feature type="domain" description="ABC3 transporter permease C-terminal" evidence="8">
    <location>
        <begin position="781"/>
        <end position="901"/>
    </location>
</feature>
<organism evidence="9 10">
    <name type="scientific">Salana multivorans</name>
    <dbReference type="NCBI Taxonomy" id="120377"/>
    <lineage>
        <taxon>Bacteria</taxon>
        <taxon>Bacillati</taxon>
        <taxon>Actinomycetota</taxon>
        <taxon>Actinomycetes</taxon>
        <taxon>Micrococcales</taxon>
        <taxon>Beutenbergiaceae</taxon>
        <taxon>Salana</taxon>
    </lineage>
</organism>
<dbReference type="EMBL" id="RKHQ01000001">
    <property type="protein sequence ID" value="ROR95793.1"/>
    <property type="molecule type" value="Genomic_DNA"/>
</dbReference>
<evidence type="ECO:0000256" key="7">
    <source>
        <dbReference type="SAM" id="Phobius"/>
    </source>
</evidence>
<dbReference type="RefSeq" id="WP_123738062.1">
    <property type="nucleotide sequence ID" value="NZ_RKHQ01000001.1"/>
</dbReference>